<evidence type="ECO:0000259" key="3">
    <source>
        <dbReference type="PROSITE" id="PS50968"/>
    </source>
</evidence>
<dbReference type="InterPro" id="IPR050709">
    <property type="entry name" value="Biotin_Carboxyl_Carrier/Decarb"/>
</dbReference>
<dbReference type="InterPro" id="IPR001882">
    <property type="entry name" value="Biotin_BS"/>
</dbReference>
<dbReference type="PANTHER" id="PTHR45266:SF3">
    <property type="entry name" value="OXALOACETATE DECARBOXYLASE ALPHA CHAIN"/>
    <property type="match status" value="1"/>
</dbReference>
<dbReference type="InParanoid" id="A0A0F7IDZ6"/>
<keyword evidence="4" id="KW-0670">Pyruvate</keyword>
<comment type="cofactor">
    <cofactor evidence="1">
        <name>Co(2+)</name>
        <dbReference type="ChEBI" id="CHEBI:48828"/>
    </cofactor>
</comment>
<feature type="domain" description="Lipoyl-binding" evidence="3">
    <location>
        <begin position="48"/>
        <end position="131"/>
    </location>
</feature>
<organism evidence="4 5">
    <name type="scientific">Geoglobus ahangari</name>
    <dbReference type="NCBI Taxonomy" id="113653"/>
    <lineage>
        <taxon>Archaea</taxon>
        <taxon>Methanobacteriati</taxon>
        <taxon>Methanobacteriota</taxon>
        <taxon>Archaeoglobi</taxon>
        <taxon>Archaeoglobales</taxon>
        <taxon>Archaeoglobaceae</taxon>
        <taxon>Geoglobus</taxon>
    </lineage>
</organism>
<dbReference type="STRING" id="113653.GAH_01584"/>
<dbReference type="KEGG" id="gah:GAH_01584"/>
<name>A0A0F7IDZ6_9EURY</name>
<dbReference type="InterPro" id="IPR000089">
    <property type="entry name" value="Biotin_lipoyl"/>
</dbReference>
<proteinExistence type="predicted"/>
<evidence type="ECO:0000256" key="2">
    <source>
        <dbReference type="ARBA" id="ARBA00023267"/>
    </source>
</evidence>
<protein>
    <submittedName>
        <fullName evidence="4">Pyruvate carboxylase</fullName>
    </submittedName>
</protein>
<keyword evidence="5" id="KW-1185">Reference proteome</keyword>
<evidence type="ECO:0000256" key="1">
    <source>
        <dbReference type="ARBA" id="ARBA00001941"/>
    </source>
</evidence>
<dbReference type="GeneID" id="65843759"/>
<dbReference type="PANTHER" id="PTHR45266">
    <property type="entry name" value="OXALOACETATE DECARBOXYLASE ALPHA CHAIN"/>
    <property type="match status" value="1"/>
</dbReference>
<dbReference type="PROSITE" id="PS50968">
    <property type="entry name" value="BIOTINYL_LIPOYL"/>
    <property type="match status" value="2"/>
</dbReference>
<reference evidence="4 5" key="1">
    <citation type="submission" date="2015-04" db="EMBL/GenBank/DDBJ databases">
        <title>The complete genome sequence of the hyperthermophilic, obligate iron-reducing archaeon Geoglobus ahangari strain 234T.</title>
        <authorList>
            <person name="Manzella M.P."/>
            <person name="Holmes D.E."/>
            <person name="Rocheleau J.M."/>
            <person name="Chung A."/>
            <person name="Reguera G."/>
            <person name="Kashefi K."/>
        </authorList>
    </citation>
    <scope>NUCLEOTIDE SEQUENCE [LARGE SCALE GENOMIC DNA]</scope>
    <source>
        <strain evidence="4 5">234</strain>
    </source>
</reference>
<dbReference type="EMBL" id="CP011267">
    <property type="protein sequence ID" value="AKG91128.1"/>
    <property type="molecule type" value="Genomic_DNA"/>
</dbReference>
<accession>A0A0F7IDZ6</accession>
<dbReference type="AlphaFoldDB" id="A0A0F7IDZ6"/>
<dbReference type="OrthoDB" id="31083at2157"/>
<sequence length="218" mass="23354">MVRYSVIVNGKRFDVEVEELSSNRFKVVVNGKEEEIELFEERRAVEAKEKVEAPVSAGKAEGGEVKAEMSGSVVRILVKEGEAVKKGQPVLILEAMKMENEVVSPADGIVESIEVREGDKVQAGDVLIRIRAEGGGSPAEKPKAVEGDGTQVKAEMAGTIVRIVKKEGEAVKSGEAVVILEAMKMENEISSPVDGVVSKVYVKEGDKVQAGDVLFSVS</sequence>
<dbReference type="HOGENOM" id="CLU_1264533_0_0_2"/>
<dbReference type="FunFam" id="2.40.50.100:FF:000003">
    <property type="entry name" value="Acetyl-CoA carboxylase biotin carboxyl carrier protein"/>
    <property type="match status" value="2"/>
</dbReference>
<dbReference type="CDD" id="cd06850">
    <property type="entry name" value="biotinyl_domain"/>
    <property type="match status" value="2"/>
</dbReference>
<dbReference type="Gene3D" id="2.40.50.100">
    <property type="match status" value="2"/>
</dbReference>
<evidence type="ECO:0000313" key="5">
    <source>
        <dbReference type="Proteomes" id="UP000034723"/>
    </source>
</evidence>
<dbReference type="Proteomes" id="UP000034723">
    <property type="component" value="Chromosome"/>
</dbReference>
<feature type="domain" description="Lipoyl-binding" evidence="3">
    <location>
        <begin position="143"/>
        <end position="218"/>
    </location>
</feature>
<keyword evidence="2" id="KW-0092">Biotin</keyword>
<dbReference type="Pfam" id="PF00364">
    <property type="entry name" value="Biotin_lipoyl"/>
    <property type="match status" value="2"/>
</dbReference>
<dbReference type="SUPFAM" id="SSF51230">
    <property type="entry name" value="Single hybrid motif"/>
    <property type="match status" value="2"/>
</dbReference>
<dbReference type="RefSeq" id="WP_052747817.1">
    <property type="nucleotide sequence ID" value="NZ_CP011267.1"/>
</dbReference>
<dbReference type="PROSITE" id="PS00188">
    <property type="entry name" value="BIOTIN"/>
    <property type="match status" value="2"/>
</dbReference>
<gene>
    <name evidence="4" type="ORF">GAH_01584</name>
</gene>
<dbReference type="InterPro" id="IPR011053">
    <property type="entry name" value="Single_hybrid_motif"/>
</dbReference>
<evidence type="ECO:0000313" key="4">
    <source>
        <dbReference type="EMBL" id="AKG91128.1"/>
    </source>
</evidence>